<evidence type="ECO:0000256" key="1">
    <source>
        <dbReference type="SAM" id="MobiDB-lite"/>
    </source>
</evidence>
<sequence>MSNTRRPLPLSLLWELPLAVLSFCFFKVVKTLIGLFYGIYLSRDRNRATQWQVLSTDVLSIPIVLPVLMTKGPRWNTHAIIGTVGPFAAQEAISIDLTPPRQSAQSWTIVVYRYPDYATVAQLSSLEQGAELQHTLKVAPGKYSLALRYYECSGAVEFPSVQADAVTVAPGADDQTPADTENPSSSEPPTINAQTASAETNAFYRHLSDRHNGFYLALHYYIYTLLQLRPWLPEAFVTREYLPVGNPDTAFFYDYVEAQQALSLSLHPTALQNYDIYFTLYSRSSLPLFYTKIEQETVTVPPFPTKGYYLIRTRPRNVQVPPPDSQLIQVAFTA</sequence>
<evidence type="ECO:0000256" key="2">
    <source>
        <dbReference type="SAM" id="Phobius"/>
    </source>
</evidence>
<reference evidence="3 4" key="1">
    <citation type="journal article" date="2018" name="Sci. Rep.">
        <title>A novel species of the marine cyanobacterium Acaryochloris with a unique pigment content and lifestyle.</title>
        <authorList>
            <person name="Partensky F."/>
            <person name="Six C."/>
            <person name="Ratin M."/>
            <person name="Garczarek L."/>
            <person name="Vaulot D."/>
            <person name="Probert I."/>
            <person name="Calteau A."/>
            <person name="Gourvil P."/>
            <person name="Marie D."/>
            <person name="Grebert T."/>
            <person name="Bouchier C."/>
            <person name="Le Panse S."/>
            <person name="Gachenot M."/>
            <person name="Rodriguez F."/>
            <person name="Garrido J.L."/>
        </authorList>
    </citation>
    <scope>NUCLEOTIDE SEQUENCE [LARGE SCALE GENOMIC DNA]</scope>
    <source>
        <strain evidence="3 4">RCC1774</strain>
    </source>
</reference>
<keyword evidence="4" id="KW-1185">Reference proteome</keyword>
<feature type="transmembrane region" description="Helical" evidence="2">
    <location>
        <begin position="20"/>
        <end position="40"/>
    </location>
</feature>
<protein>
    <submittedName>
        <fullName evidence="3">Uncharacterized protein</fullName>
    </submittedName>
</protein>
<dbReference type="InterPro" id="IPR046180">
    <property type="entry name" value="DUF6208"/>
</dbReference>
<keyword evidence="2" id="KW-0472">Membrane</keyword>
<dbReference type="Proteomes" id="UP000248857">
    <property type="component" value="Unassembled WGS sequence"/>
</dbReference>
<proteinExistence type="predicted"/>
<feature type="region of interest" description="Disordered" evidence="1">
    <location>
        <begin position="170"/>
        <end position="192"/>
    </location>
</feature>
<evidence type="ECO:0000313" key="3">
    <source>
        <dbReference type="EMBL" id="PZD73813.1"/>
    </source>
</evidence>
<organism evidence="3 4">
    <name type="scientific">Acaryochloris thomasi RCC1774</name>
    <dbReference type="NCBI Taxonomy" id="1764569"/>
    <lineage>
        <taxon>Bacteria</taxon>
        <taxon>Bacillati</taxon>
        <taxon>Cyanobacteriota</taxon>
        <taxon>Cyanophyceae</taxon>
        <taxon>Acaryochloridales</taxon>
        <taxon>Acaryochloridaceae</taxon>
        <taxon>Acaryochloris</taxon>
        <taxon>Acaryochloris thomasi</taxon>
    </lineage>
</organism>
<dbReference type="RefSeq" id="WP_110985683.1">
    <property type="nucleotide sequence ID" value="NZ_CAWNWM010000004.1"/>
</dbReference>
<dbReference type="EMBL" id="PQWO01000004">
    <property type="protein sequence ID" value="PZD73813.1"/>
    <property type="molecule type" value="Genomic_DNA"/>
</dbReference>
<dbReference type="OrthoDB" id="459468at2"/>
<dbReference type="Pfam" id="PF19713">
    <property type="entry name" value="DUF6208"/>
    <property type="match status" value="2"/>
</dbReference>
<name>A0A2W1JK57_9CYAN</name>
<keyword evidence="2" id="KW-0812">Transmembrane</keyword>
<gene>
    <name evidence="3" type="ORF">C1752_01722</name>
</gene>
<accession>A0A2W1JK57</accession>
<keyword evidence="2" id="KW-1133">Transmembrane helix</keyword>
<comment type="caution">
    <text evidence="3">The sequence shown here is derived from an EMBL/GenBank/DDBJ whole genome shotgun (WGS) entry which is preliminary data.</text>
</comment>
<feature type="compositionally biased region" description="Polar residues" evidence="1">
    <location>
        <begin position="177"/>
        <end position="192"/>
    </location>
</feature>
<evidence type="ECO:0000313" key="4">
    <source>
        <dbReference type="Proteomes" id="UP000248857"/>
    </source>
</evidence>
<dbReference type="AlphaFoldDB" id="A0A2W1JK57"/>